<name>A0ABQ8LZR8_LABRO</name>
<protein>
    <submittedName>
        <fullName evidence="2">Microtubule-actin cross-linking factor 1, isoforms 1/2/3/5</fullName>
    </submittedName>
</protein>
<evidence type="ECO:0000313" key="3">
    <source>
        <dbReference type="Proteomes" id="UP000830375"/>
    </source>
</evidence>
<keyword evidence="3" id="KW-1185">Reference proteome</keyword>
<feature type="region of interest" description="Disordered" evidence="1">
    <location>
        <begin position="29"/>
        <end position="76"/>
    </location>
</feature>
<dbReference type="Proteomes" id="UP000830375">
    <property type="component" value="Unassembled WGS sequence"/>
</dbReference>
<evidence type="ECO:0000313" key="2">
    <source>
        <dbReference type="EMBL" id="KAI2655801.1"/>
    </source>
</evidence>
<accession>A0ABQ8LZR8</accession>
<evidence type="ECO:0000256" key="1">
    <source>
        <dbReference type="SAM" id="MobiDB-lite"/>
    </source>
</evidence>
<reference evidence="2 3" key="1">
    <citation type="submission" date="2022-01" db="EMBL/GenBank/DDBJ databases">
        <title>A high-quality chromosome-level genome assembly of rohu carp, Labeo rohita.</title>
        <authorList>
            <person name="Arick M.A. II"/>
            <person name="Hsu C.-Y."/>
            <person name="Magbanua Z."/>
            <person name="Pechanova O."/>
            <person name="Grover C."/>
            <person name="Miller E."/>
            <person name="Thrash A."/>
            <person name="Ezzel L."/>
            <person name="Alam S."/>
            <person name="Benzie J."/>
            <person name="Hamilton M."/>
            <person name="Karsi A."/>
            <person name="Lawrence M.L."/>
            <person name="Peterson D.G."/>
        </authorList>
    </citation>
    <scope>NUCLEOTIDE SEQUENCE [LARGE SCALE GENOMIC DNA]</scope>
    <source>
        <strain evidence="3">BAU-BD-2019</strain>
        <tissue evidence="2">Blood</tissue>
    </source>
</reference>
<gene>
    <name evidence="2" type="ORF">H4Q32_024419</name>
</gene>
<organism evidence="2 3">
    <name type="scientific">Labeo rohita</name>
    <name type="common">Indian major carp</name>
    <name type="synonym">Cyprinus rohita</name>
    <dbReference type="NCBI Taxonomy" id="84645"/>
    <lineage>
        <taxon>Eukaryota</taxon>
        <taxon>Metazoa</taxon>
        <taxon>Chordata</taxon>
        <taxon>Craniata</taxon>
        <taxon>Vertebrata</taxon>
        <taxon>Euteleostomi</taxon>
        <taxon>Actinopterygii</taxon>
        <taxon>Neopterygii</taxon>
        <taxon>Teleostei</taxon>
        <taxon>Ostariophysi</taxon>
        <taxon>Cypriniformes</taxon>
        <taxon>Cyprinidae</taxon>
        <taxon>Labeoninae</taxon>
        <taxon>Labeonini</taxon>
        <taxon>Labeo</taxon>
    </lineage>
</organism>
<sequence>MTQSSGVIARISFNGWISRQMQLQVMAAGRRDKLRDLPPAEQSSSERSSSPSPGDTLPWNLPKHQRVKRSKSASGDVLDPAERAIIRIADDRTVEIDRKVLDIQTQVPTVCSQNKTSSVNRGSGQRNIALVMDRK</sequence>
<feature type="compositionally biased region" description="Basic and acidic residues" evidence="1">
    <location>
        <begin position="29"/>
        <end position="38"/>
    </location>
</feature>
<dbReference type="EMBL" id="JACTAM010000016">
    <property type="protein sequence ID" value="KAI2655801.1"/>
    <property type="molecule type" value="Genomic_DNA"/>
</dbReference>
<proteinExistence type="predicted"/>
<feature type="compositionally biased region" description="Low complexity" evidence="1">
    <location>
        <begin position="39"/>
        <end position="53"/>
    </location>
</feature>
<comment type="caution">
    <text evidence="2">The sequence shown here is derived from an EMBL/GenBank/DDBJ whole genome shotgun (WGS) entry which is preliminary data.</text>
</comment>